<dbReference type="SUPFAM" id="SSF69118">
    <property type="entry name" value="AhpD-like"/>
    <property type="match status" value="1"/>
</dbReference>
<proteinExistence type="predicted"/>
<feature type="domain" description="Carboxymuconolactone decarboxylase-like" evidence="1">
    <location>
        <begin position="43"/>
        <end position="118"/>
    </location>
</feature>
<dbReference type="PANTHER" id="PTHR35446">
    <property type="entry name" value="SI:CH211-175M2.5"/>
    <property type="match status" value="1"/>
</dbReference>
<dbReference type="PANTHER" id="PTHR35446:SF3">
    <property type="entry name" value="CMD DOMAIN-CONTAINING PROTEIN"/>
    <property type="match status" value="1"/>
</dbReference>
<dbReference type="InterPro" id="IPR004675">
    <property type="entry name" value="AhpD_core"/>
</dbReference>
<dbReference type="EMBL" id="QUSW01000003">
    <property type="protein sequence ID" value="RQP24311.1"/>
    <property type="molecule type" value="Genomic_DNA"/>
</dbReference>
<dbReference type="InterPro" id="IPR029032">
    <property type="entry name" value="AhpD-like"/>
</dbReference>
<name>A0A3N7HTU2_9BURK</name>
<keyword evidence="3" id="KW-1185">Reference proteome</keyword>
<comment type="caution">
    <text evidence="2">The sequence shown here is derived from an EMBL/GenBank/DDBJ whole genome shotgun (WGS) entry which is preliminary data.</text>
</comment>
<evidence type="ECO:0000313" key="3">
    <source>
        <dbReference type="Proteomes" id="UP000267464"/>
    </source>
</evidence>
<dbReference type="GO" id="GO:0051920">
    <property type="term" value="F:peroxiredoxin activity"/>
    <property type="evidence" value="ECO:0007669"/>
    <property type="project" value="InterPro"/>
</dbReference>
<dbReference type="AlphaFoldDB" id="A0A3N7HTU2"/>
<dbReference type="NCBIfam" id="TIGR00778">
    <property type="entry name" value="ahpD_dom"/>
    <property type="match status" value="1"/>
</dbReference>
<protein>
    <submittedName>
        <fullName evidence="2">Carboxymuconolactone decarboxylase family protein</fullName>
    </submittedName>
</protein>
<dbReference type="InterPro" id="IPR003779">
    <property type="entry name" value="CMD-like"/>
</dbReference>
<evidence type="ECO:0000313" key="2">
    <source>
        <dbReference type="EMBL" id="RQP24311.1"/>
    </source>
</evidence>
<evidence type="ECO:0000259" key="1">
    <source>
        <dbReference type="Pfam" id="PF02627"/>
    </source>
</evidence>
<dbReference type="NCBIfam" id="TIGR01926">
    <property type="entry name" value="peroxid_rel"/>
    <property type="match status" value="1"/>
</dbReference>
<dbReference type="Proteomes" id="UP000267464">
    <property type="component" value="Unassembled WGS sequence"/>
</dbReference>
<accession>A0A3N7HTU2</accession>
<reference evidence="2 3" key="1">
    <citation type="submission" date="2018-08" db="EMBL/GenBank/DDBJ databases">
        <authorList>
            <person name="Khan S.A."/>
            <person name="Jeon C.O."/>
            <person name="Chun B.H."/>
            <person name="Jeong S.E."/>
        </authorList>
    </citation>
    <scope>NUCLEOTIDE SEQUENCE [LARGE SCALE GENOMIC DNA]</scope>
    <source>
        <strain evidence="2 3">S-16</strain>
    </source>
</reference>
<reference evidence="2 3" key="2">
    <citation type="submission" date="2018-12" db="EMBL/GenBank/DDBJ databases">
        <title>Rhizobacter gummiphilus sp. nov., a rubber-degrading bacterium isolated from the soil of a botanical garden in Japan.</title>
        <authorList>
            <person name="Shunsuke S.S."/>
        </authorList>
    </citation>
    <scope>NUCLEOTIDE SEQUENCE [LARGE SCALE GENOMIC DNA]</scope>
    <source>
        <strain evidence="2 3">S-16</strain>
    </source>
</reference>
<gene>
    <name evidence="2" type="ORF">DZC73_13480</name>
</gene>
<organism evidence="2 3">
    <name type="scientific">Piscinibacter terrae</name>
    <dbReference type="NCBI Taxonomy" id="2496871"/>
    <lineage>
        <taxon>Bacteria</taxon>
        <taxon>Pseudomonadati</taxon>
        <taxon>Pseudomonadota</taxon>
        <taxon>Betaproteobacteria</taxon>
        <taxon>Burkholderiales</taxon>
        <taxon>Sphaerotilaceae</taxon>
        <taxon>Piscinibacter</taxon>
    </lineage>
</organism>
<dbReference type="RefSeq" id="WP_124540835.1">
    <property type="nucleotide sequence ID" value="NZ_QUSW01000003.1"/>
</dbReference>
<dbReference type="OrthoDB" id="3667834at2"/>
<sequence>MSRIAPVTASNTPAASAPLLAAVKAKLGFTPNMMSTMAHATPVLRGYLGLSEALASGSLNARERELIALAVGEANQCEYCVSAHAAIGKGAGLADAEVAAARQGRAASGREDALVRLAQAVARDRTGVSDASVAAAREAGFSDAELLEVVAQVALNVLTNTVNHIARTEVDFPAVPRLHG</sequence>
<dbReference type="InterPro" id="IPR010195">
    <property type="entry name" value="Uncharacterised_peroxidase-rel"/>
</dbReference>
<dbReference type="Gene3D" id="1.20.1290.10">
    <property type="entry name" value="AhpD-like"/>
    <property type="match status" value="1"/>
</dbReference>
<dbReference type="Pfam" id="PF02627">
    <property type="entry name" value="CMD"/>
    <property type="match status" value="1"/>
</dbReference>